<name>A0A8S3RA32_MYTED</name>
<dbReference type="SUPFAM" id="SSF53098">
    <property type="entry name" value="Ribonuclease H-like"/>
    <property type="match status" value="1"/>
</dbReference>
<protein>
    <recommendedName>
        <fullName evidence="3">RNase H type-1 domain-containing protein</fullName>
    </recommendedName>
</protein>
<proteinExistence type="predicted"/>
<reference evidence="1" key="1">
    <citation type="submission" date="2021-03" db="EMBL/GenBank/DDBJ databases">
        <authorList>
            <person name="Bekaert M."/>
        </authorList>
    </citation>
    <scope>NUCLEOTIDE SEQUENCE</scope>
</reference>
<evidence type="ECO:0000313" key="1">
    <source>
        <dbReference type="EMBL" id="CAG2205083.1"/>
    </source>
</evidence>
<evidence type="ECO:0000313" key="2">
    <source>
        <dbReference type="Proteomes" id="UP000683360"/>
    </source>
</evidence>
<dbReference type="GO" id="GO:0003676">
    <property type="term" value="F:nucleic acid binding"/>
    <property type="evidence" value="ECO:0007669"/>
    <property type="project" value="InterPro"/>
</dbReference>
<keyword evidence="2" id="KW-1185">Reference proteome</keyword>
<organism evidence="1 2">
    <name type="scientific">Mytilus edulis</name>
    <name type="common">Blue mussel</name>
    <dbReference type="NCBI Taxonomy" id="6550"/>
    <lineage>
        <taxon>Eukaryota</taxon>
        <taxon>Metazoa</taxon>
        <taxon>Spiralia</taxon>
        <taxon>Lophotrochozoa</taxon>
        <taxon>Mollusca</taxon>
        <taxon>Bivalvia</taxon>
        <taxon>Autobranchia</taxon>
        <taxon>Pteriomorphia</taxon>
        <taxon>Mytilida</taxon>
        <taxon>Mytiloidea</taxon>
        <taxon>Mytilidae</taxon>
        <taxon>Mytilinae</taxon>
        <taxon>Mytilus</taxon>
    </lineage>
</organism>
<dbReference type="Proteomes" id="UP000683360">
    <property type="component" value="Unassembled WGS sequence"/>
</dbReference>
<dbReference type="AlphaFoldDB" id="A0A8S3RA32"/>
<evidence type="ECO:0008006" key="3">
    <source>
        <dbReference type="Google" id="ProtNLM"/>
    </source>
</evidence>
<dbReference type="EMBL" id="CAJPWZ010001011">
    <property type="protein sequence ID" value="CAG2205083.1"/>
    <property type="molecule type" value="Genomic_DNA"/>
</dbReference>
<comment type="caution">
    <text evidence="1">The sequence shown here is derived from an EMBL/GenBank/DDBJ whole genome shotgun (WGS) entry which is preliminary data.</text>
</comment>
<gene>
    <name evidence="1" type="ORF">MEDL_19490</name>
</gene>
<dbReference type="InterPro" id="IPR012337">
    <property type="entry name" value="RNaseH-like_sf"/>
</dbReference>
<dbReference type="InterPro" id="IPR036397">
    <property type="entry name" value="RNaseH_sf"/>
</dbReference>
<accession>A0A8S3RA32</accession>
<sequence length="221" mass="25753">MQYKILNFLLQSKRRGITLNWTPNSYISVIRKIKENIEHLRQKGLNVIISWTPGHANISGNDEADILSKTAAEEAKELPPENNVTTLQDVKQAAYKSTGYRRNVHVHTYIQEINGIEDWKYLRETGTFMKKYQLRNTQLCMISQLKDISVFSPNSELAIHNSTTTRTEFSTDEVHFVKNEHETTTWLKMQKMYKADQHQNGITPTRPEKINKSMFFSRFSV</sequence>
<dbReference type="Gene3D" id="3.30.420.10">
    <property type="entry name" value="Ribonuclease H-like superfamily/Ribonuclease H"/>
    <property type="match status" value="1"/>
</dbReference>